<feature type="compositionally biased region" description="Basic and acidic residues" evidence="1">
    <location>
        <begin position="731"/>
        <end position="746"/>
    </location>
</feature>
<dbReference type="SUPFAM" id="SSF49464">
    <property type="entry name" value="Carboxypeptidase regulatory domain-like"/>
    <property type="match status" value="1"/>
</dbReference>
<dbReference type="PROSITE" id="PS50093">
    <property type="entry name" value="PKD"/>
    <property type="match status" value="1"/>
</dbReference>
<keyword evidence="4" id="KW-1185">Reference proteome</keyword>
<evidence type="ECO:0000256" key="1">
    <source>
        <dbReference type="SAM" id="MobiDB-lite"/>
    </source>
</evidence>
<feature type="domain" description="PKD" evidence="2">
    <location>
        <begin position="122"/>
        <end position="148"/>
    </location>
</feature>
<accession>A0A179EWR3</accession>
<dbReference type="KEGG" id="pchm:VFPPC_11413"/>
<dbReference type="EMBL" id="LSBJ02000018">
    <property type="protein sequence ID" value="OAQ57627.1"/>
    <property type="molecule type" value="Genomic_DNA"/>
</dbReference>
<name>A0A179EWR3_METCM</name>
<gene>
    <name evidence="3" type="ORF">VFPPC_11413</name>
</gene>
<sequence length="1019" mass="113580">MEVEKPSKLISRILVSRSTVHLGESFQISVRTAGKKKSSIHVAINGTLGKEQYLQLTGKPGKRKIFVTAFADNKRCESREVVIEAIQRSDCDKFPEIEVSKGHHQNHDVVFRVSNGKEVAPDPGTRYLWDFGRGQKGVSAEPVLTHSFEDSLDPDSPYTTFHVMLTVVGRNETKITAARSFTMWNSYVVDKLRGLLKPKLTYEFRALRDQKMLTAAFTVHNVEDEPLEFDTQNLEYLRDDPEAVNPISRATKVDFVIIAKSANTYDCSILHADLPAGCFGYAVHLTGHTRSKKVVRASAYFEYCDNNRALRVIRDPKAIRVFNDLRNDSCCRRRIDSFTRVEVEEHLRRATNEISLDTIDLVRGVLDQRTLAMNGGRSGVEDFVGRECVPDEEPPVDGIVCQLTEEWAWVVVPGRIINAQKGDTILSPGGNSAIGGLLKQVTPPQMYSHNGIMTQNFYTIRHSTGSTAWLKDHLAGSFLGNKGTDGIEPDALKYLWPGTVDQSVEEAFNGSRFPDPEGRTDEYGQIKTYRIADFSAEPSINANAEFIDPLVVKPHPYDEALHPEVRTILHKVAEAAKSIRGHYRFFCYTDGHISDPAFGAAYRAPDRGPTWWASNTLPTVCASFVWAAMRAVKDPQVRLEGRNTFTVPGDLEDSDIQSGAQVDTQTVDGLYHYTAEERTTAANWLYKYFYDLAEANFPDWIPNWLAGDAPDDVANQVCNTFAFDWSGKDEAGNHAKDSDRWKEPGDGRAVSPNDIKNWDAPTHSDGNSNVFRGVYGHSEKVIYRPARIEWRRINRWVKTKAKSFAKGDVAYRGNAVAGALVKAGGKTTVTQLDGTFKLELPSGSYHIEAGKPISGLYAEGSSDATLLEGQTVDVRILLSDPPELFRQVVLRGTMHLKDEENWPDSNEYATRVMSPRFINIGPYGTHAELGWNEGMGGEVRAELYLNLDWIPGSSITVTWTLKLFEGTSEATDDLDGELSGSLSVAKDATQELPVKVKNTDEGDDDYVDLRLFISNNRAP</sequence>
<feature type="region of interest" description="Disordered" evidence="1">
    <location>
        <begin position="731"/>
        <end position="762"/>
    </location>
</feature>
<evidence type="ECO:0000313" key="4">
    <source>
        <dbReference type="Proteomes" id="UP000078397"/>
    </source>
</evidence>
<dbReference type="Proteomes" id="UP000078397">
    <property type="component" value="Unassembled WGS sequence"/>
</dbReference>
<comment type="caution">
    <text evidence="3">The sequence shown here is derived from an EMBL/GenBank/DDBJ whole genome shotgun (WGS) entry which is preliminary data.</text>
</comment>
<evidence type="ECO:0000313" key="3">
    <source>
        <dbReference type="EMBL" id="OAQ57627.1"/>
    </source>
</evidence>
<evidence type="ECO:0000259" key="2">
    <source>
        <dbReference type="PROSITE" id="PS50093"/>
    </source>
</evidence>
<dbReference type="STRING" id="1380566.A0A179EWR3"/>
<dbReference type="InterPro" id="IPR000601">
    <property type="entry name" value="PKD_dom"/>
</dbReference>
<dbReference type="RefSeq" id="XP_018135932.1">
    <property type="nucleotide sequence ID" value="XM_018289610.1"/>
</dbReference>
<proteinExistence type="predicted"/>
<organism evidence="3 4">
    <name type="scientific">Pochonia chlamydosporia 170</name>
    <dbReference type="NCBI Taxonomy" id="1380566"/>
    <lineage>
        <taxon>Eukaryota</taxon>
        <taxon>Fungi</taxon>
        <taxon>Dikarya</taxon>
        <taxon>Ascomycota</taxon>
        <taxon>Pezizomycotina</taxon>
        <taxon>Sordariomycetes</taxon>
        <taxon>Hypocreomycetidae</taxon>
        <taxon>Hypocreales</taxon>
        <taxon>Clavicipitaceae</taxon>
        <taxon>Pochonia</taxon>
    </lineage>
</organism>
<dbReference type="AlphaFoldDB" id="A0A179EWR3"/>
<dbReference type="GeneID" id="28853604"/>
<reference evidence="3 4" key="1">
    <citation type="journal article" date="2016" name="PLoS Pathog.">
        <title>Biosynthesis of antibiotic leucinostatins in bio-control fungus Purpureocillium lilacinum and their inhibition on phytophthora revealed by genome mining.</title>
        <authorList>
            <person name="Wang G."/>
            <person name="Liu Z."/>
            <person name="Lin R."/>
            <person name="Li E."/>
            <person name="Mao Z."/>
            <person name="Ling J."/>
            <person name="Yang Y."/>
            <person name="Yin W.B."/>
            <person name="Xie B."/>
        </authorList>
    </citation>
    <scope>NUCLEOTIDE SEQUENCE [LARGE SCALE GENOMIC DNA]</scope>
    <source>
        <strain evidence="3">170</strain>
    </source>
</reference>
<dbReference type="InterPro" id="IPR008969">
    <property type="entry name" value="CarboxyPept-like_regulatory"/>
</dbReference>
<protein>
    <recommendedName>
        <fullName evidence="2">PKD domain-containing protein</fullName>
    </recommendedName>
</protein>
<dbReference type="OrthoDB" id="4394857at2759"/>